<proteinExistence type="predicted"/>
<evidence type="ECO:0000313" key="3">
    <source>
        <dbReference type="Proteomes" id="UP001276659"/>
    </source>
</evidence>
<keyword evidence="3" id="KW-1185">Reference proteome</keyword>
<dbReference type="InterPro" id="IPR021838">
    <property type="entry name" value="DUF3431"/>
</dbReference>
<feature type="chain" id="PRO_5042162707" evidence="1">
    <location>
        <begin position="16"/>
        <end position="274"/>
    </location>
</feature>
<gene>
    <name evidence="2" type="ORF">OEA41_010633</name>
</gene>
<reference evidence="2" key="1">
    <citation type="submission" date="2022-11" db="EMBL/GenBank/DDBJ databases">
        <title>Chromosomal genome sequence assembly and mating type (MAT) locus characterization of the leprose asexual lichenized fungus Lepraria neglecta (Nyl.) Erichsen.</title>
        <authorList>
            <person name="Allen J.L."/>
            <person name="Pfeffer B."/>
        </authorList>
    </citation>
    <scope>NUCLEOTIDE SEQUENCE</scope>
    <source>
        <strain evidence="2">Allen 5258</strain>
    </source>
</reference>
<dbReference type="Proteomes" id="UP001276659">
    <property type="component" value="Unassembled WGS sequence"/>
</dbReference>
<evidence type="ECO:0000256" key="1">
    <source>
        <dbReference type="SAM" id="SignalP"/>
    </source>
</evidence>
<sequence>MRWALRFALSTSVLAILLVLLKNHLEDLWDQYDVTSYIGASWKNTFKHGTVENIPNFNGQPGDKVIIMAKLEKENTDWVAEGLPDWQAAIYTVNPTHNLTTGLTTPMNKGHEAMAYLSYIIDNYPSLPSTLSFLHSHRSGFLSAWHTDAPLHDNVAALRTLQLPFVQKNGYVNLRCNWNPGCEVAHRANAHVTPEVWEDVFAGTSTEAVKGKVPIKVGAACCAQFAVSRDQVLRRPLSDYQRLREWIVETEKGDAQSGRVMEFLWHVIFGKDAV</sequence>
<organism evidence="2 3">
    <name type="scientific">Lepraria neglecta</name>
    <dbReference type="NCBI Taxonomy" id="209136"/>
    <lineage>
        <taxon>Eukaryota</taxon>
        <taxon>Fungi</taxon>
        <taxon>Dikarya</taxon>
        <taxon>Ascomycota</taxon>
        <taxon>Pezizomycotina</taxon>
        <taxon>Lecanoromycetes</taxon>
        <taxon>OSLEUM clade</taxon>
        <taxon>Lecanoromycetidae</taxon>
        <taxon>Lecanorales</taxon>
        <taxon>Lecanorineae</taxon>
        <taxon>Stereocaulaceae</taxon>
        <taxon>Lepraria</taxon>
    </lineage>
</organism>
<evidence type="ECO:0000313" key="2">
    <source>
        <dbReference type="EMBL" id="KAK3167506.1"/>
    </source>
</evidence>
<dbReference type="PANTHER" id="PTHR37490:SF2">
    <property type="match status" value="1"/>
</dbReference>
<dbReference type="EMBL" id="JASNWA010000011">
    <property type="protein sequence ID" value="KAK3167506.1"/>
    <property type="molecule type" value="Genomic_DNA"/>
</dbReference>
<keyword evidence="1" id="KW-0732">Signal</keyword>
<name>A0AAD9YX00_9LECA</name>
<protein>
    <submittedName>
        <fullName evidence="2">Uncharacterized protein</fullName>
    </submittedName>
</protein>
<dbReference type="Pfam" id="PF11913">
    <property type="entry name" value="DUF3431"/>
    <property type="match status" value="1"/>
</dbReference>
<dbReference type="PANTHER" id="PTHR37490">
    <property type="entry name" value="EXPRESSED PROTEIN"/>
    <property type="match status" value="1"/>
</dbReference>
<accession>A0AAD9YX00</accession>
<comment type="caution">
    <text evidence="2">The sequence shown here is derived from an EMBL/GenBank/DDBJ whole genome shotgun (WGS) entry which is preliminary data.</text>
</comment>
<feature type="signal peptide" evidence="1">
    <location>
        <begin position="1"/>
        <end position="15"/>
    </location>
</feature>
<dbReference type="AlphaFoldDB" id="A0AAD9YX00"/>